<evidence type="ECO:0000313" key="4">
    <source>
        <dbReference type="EMBL" id="MVN14972.1"/>
    </source>
</evidence>
<dbReference type="InterPro" id="IPR010090">
    <property type="entry name" value="Phage_tape_meas"/>
</dbReference>
<keyword evidence="5" id="KW-1185">Reference proteome</keyword>
<proteinExistence type="predicted"/>
<dbReference type="PANTHER" id="PTHR37813:SF1">
    <property type="entry name" value="FELS-2 PROPHAGE PROTEIN"/>
    <property type="match status" value="1"/>
</dbReference>
<dbReference type="EMBL" id="WPOC01000008">
    <property type="protein sequence ID" value="MVN14972.1"/>
    <property type="molecule type" value="Genomic_DNA"/>
</dbReference>
<evidence type="ECO:0000313" key="5">
    <source>
        <dbReference type="Proteomes" id="UP000468327"/>
    </source>
</evidence>
<evidence type="ECO:0000256" key="2">
    <source>
        <dbReference type="SAM" id="Coils"/>
    </source>
</evidence>
<evidence type="ECO:0000259" key="3">
    <source>
        <dbReference type="Pfam" id="PF10145"/>
    </source>
</evidence>
<dbReference type="NCBIfam" id="TIGR01760">
    <property type="entry name" value="tape_meas_TP901"/>
    <property type="match status" value="1"/>
</dbReference>
<keyword evidence="1" id="KW-1188">Viral release from host cell</keyword>
<accession>A0A6N8IGW3</accession>
<reference evidence="4 5" key="1">
    <citation type="submission" date="2019-11" db="EMBL/GenBank/DDBJ databases">
        <title>Whole genome shotgun sequencing (WGS) data from Adlercreutzia equolifaciens ResAG-91, Eggerthella lenta MRI-F36, MRI-F37, MRI-F40, ResAG-49, ResAG-88, ResAG-121, ResAG-145, and Gordonibacter sp. ResAG-5, ResAG-26, ResAG-43, ResAG-50, ResAG-59.</title>
        <authorList>
            <person name="Stoll D.A."/>
            <person name="Danylec N."/>
            <person name="Franz C.M.A.P."/>
            <person name="Huch M."/>
        </authorList>
    </citation>
    <scope>NUCLEOTIDE SEQUENCE [LARGE SCALE GENOMIC DNA]</scope>
    <source>
        <strain evidence="4 5">ResAG-59</strain>
    </source>
</reference>
<dbReference type="PANTHER" id="PTHR37813">
    <property type="entry name" value="FELS-2 PROPHAGE PROTEIN"/>
    <property type="match status" value="1"/>
</dbReference>
<comment type="caution">
    <text evidence="4">The sequence shown here is derived from an EMBL/GenBank/DDBJ whole genome shotgun (WGS) entry which is preliminary data.</text>
</comment>
<dbReference type="Pfam" id="PF10145">
    <property type="entry name" value="PhageMin_Tail"/>
    <property type="match status" value="1"/>
</dbReference>
<name>A0A6N8IGW3_9ACTN</name>
<sequence length="1319" mass="136051">MQMADAYKGLTVKLGADTSSLSSALRKVRSEVSGVKTDLRLVEKALKLDPGNVKLLAQQQKDYQKAIGATVKELELLKEAEQKLAYEMTDGFIGPVNPDQQHEQWTKLQSDIVITEQRLKGYKQALTESMVQQKLADSTLNKAGKVVESFAAKLEPASRALSQAGSTMTHTLTPAVVATGAAAFQLASDFETSMSQVAGALNDPNANMEELRQLALKTGEDTIFSATEAGNAMVELAKGGLTEADIKGGALATTMALAAAGNMNLADAANTVVQAMGAFGLSADQTGEAANALAGAAAASSADVSDLTQGLSQVSAQANSAGWSIQDTTAVLGAFADAGVVGSDAGTSLKTMLQRLAAPTDKAADLIDSLGINVRDSNGTMLDAASVAQELADKLGGLSSAEKDAAMQTIFGSDASRAALIMTNLGREGIEKYTAATNDQTAAQRLADSQMGESARAIEEMKGAVETAAIKIGTALAPTVTEIAGIVGDAAEAFSSMSEEEQHNVIQAAALVAGLGPALSILSKLIPVVGGVGKGMQGAARFFANFSASVGEVSKTASSSEESLNKATTATKASTLATKAHTVATKAASVAQGALKAAVGGVAGALAMLVVGNVAKELTDYKSALDDATAATDGMRDAVSTASADFSASAESSISYADSLKTVHDNTRECTSSQAELANKINDTWTDVGTSSALLQSYTSTISNLTNKYDENGQKAALNAEEQARLQQAITGYNEIAGTTYSVIDAANGVISVSTGELQSNTDAWIANARAQAAQEALSDVYKQQIENKQQMVEVDKKLAEAEEGFGVWIGDFPVVADEASVAYHDLQNQKKTLEEQTSSLSDAEKYFVNELTNSQVVLQGSAQKIAECISANSGWSESLAGAGVDVNEFSQKLSELGFTTQDLAGMTDEQLMMLAQSYSLNVADIMAKCDEMGIAVPEKMRQAVTGATAEVQAEAPNTANAMLLCKDGMLQVYDQATGQFSQVTDEILSGITGGVFAGAPNVAAAVLTMRDGMFYTYDPVSKMFVEATDSAMAGAASSVANGAPSVQSSMAGLVEGVDYETGKMEGVVSDNVAASGDAMVSGIDASQGPVAASADTVSKLAADHMSSASADAWWAGHNMAGDSFGSGVDSGRDSAVGSADTASKHVADHFSSANGDAWWAGYNMSAGMAQGISSGRSLAVSAAISVARDAINAAKAEAEIRSPSRVMEEAGEFFTEGWAIGIGNKTRMAVESARKMVESTVAEVPSSVDIGNAKMNGAAEMSASSGTVNVTVEQDGGITEENVYNAVNAALSRQDGRPIIITVKADDREIARVVRKYA</sequence>
<organism evidence="4 5">
    <name type="scientific">Gordonibacter urolithinfaciens</name>
    <dbReference type="NCBI Taxonomy" id="1335613"/>
    <lineage>
        <taxon>Bacteria</taxon>
        <taxon>Bacillati</taxon>
        <taxon>Actinomycetota</taxon>
        <taxon>Coriobacteriia</taxon>
        <taxon>Eggerthellales</taxon>
        <taxon>Eggerthellaceae</taxon>
        <taxon>Gordonibacter</taxon>
    </lineage>
</organism>
<keyword evidence="2" id="KW-0175">Coiled coil</keyword>
<feature type="coiled-coil region" evidence="2">
    <location>
        <begin position="783"/>
        <end position="844"/>
    </location>
</feature>
<evidence type="ECO:0000256" key="1">
    <source>
        <dbReference type="ARBA" id="ARBA00022612"/>
    </source>
</evidence>
<protein>
    <submittedName>
        <fullName evidence="4">Phage tail tape measure protein</fullName>
    </submittedName>
</protein>
<feature type="domain" description="Phage tail tape measure protein" evidence="3">
    <location>
        <begin position="212"/>
        <end position="412"/>
    </location>
</feature>
<dbReference type="Proteomes" id="UP000468327">
    <property type="component" value="Unassembled WGS sequence"/>
</dbReference>
<gene>
    <name evidence="4" type="ORF">GO738_06330</name>
</gene>